<dbReference type="InterPro" id="IPR036116">
    <property type="entry name" value="FN3_sf"/>
</dbReference>
<gene>
    <name evidence="5" type="ORF">Q7C36_012127</name>
</gene>
<dbReference type="SUPFAM" id="SSF49265">
    <property type="entry name" value="Fibronectin type III"/>
    <property type="match status" value="1"/>
</dbReference>
<name>A0AA88MM37_TACVA</name>
<evidence type="ECO:0000313" key="5">
    <source>
        <dbReference type="EMBL" id="KAK2840548.1"/>
    </source>
</evidence>
<evidence type="ECO:0000256" key="1">
    <source>
        <dbReference type="ARBA" id="ARBA00022729"/>
    </source>
</evidence>
<dbReference type="EMBL" id="JAVHJS010000012">
    <property type="protein sequence ID" value="KAK2840548.1"/>
    <property type="molecule type" value="Genomic_DNA"/>
</dbReference>
<organism evidence="5 6">
    <name type="scientific">Tachysurus vachellii</name>
    <name type="common">Darkbarbel catfish</name>
    <name type="synonym">Pelteobagrus vachellii</name>
    <dbReference type="NCBI Taxonomy" id="175792"/>
    <lineage>
        <taxon>Eukaryota</taxon>
        <taxon>Metazoa</taxon>
        <taxon>Chordata</taxon>
        <taxon>Craniata</taxon>
        <taxon>Vertebrata</taxon>
        <taxon>Euteleostomi</taxon>
        <taxon>Actinopterygii</taxon>
        <taxon>Neopterygii</taxon>
        <taxon>Teleostei</taxon>
        <taxon>Ostariophysi</taxon>
        <taxon>Siluriformes</taxon>
        <taxon>Bagridae</taxon>
        <taxon>Tachysurus</taxon>
    </lineage>
</organism>
<protein>
    <recommendedName>
        <fullName evidence="4">Growth hormone/erythropoietin receptor ligand binding domain-containing protein</fullName>
    </recommendedName>
</protein>
<keyword evidence="3" id="KW-0325">Glycoprotein</keyword>
<dbReference type="AlphaFoldDB" id="A0AA88MM37"/>
<keyword evidence="2" id="KW-0675">Receptor</keyword>
<dbReference type="Pfam" id="PF09067">
    <property type="entry name" value="EpoR_lig-bind"/>
    <property type="match status" value="1"/>
</dbReference>
<sequence length="179" mass="20387">MRALQFGVLEEKTLGSRAVEAMLSHLSLSLICVLGLLNTHTQGVEHDTRLVTSGPLVHPHLIGCRSSELATFRCWWSSGTFSNLSEPGALSLFFQMKTITPSEWQECPEYTHFTQNECYFSREFTQIWKTYCVQLRSATLKHNITYDQQCFTVENIVYPDPPVGPELDAAEHQSFRVEL</sequence>
<evidence type="ECO:0000256" key="2">
    <source>
        <dbReference type="ARBA" id="ARBA00023170"/>
    </source>
</evidence>
<proteinExistence type="predicted"/>
<comment type="caution">
    <text evidence="5">The sequence shown here is derived from an EMBL/GenBank/DDBJ whole genome shotgun (WGS) entry which is preliminary data.</text>
</comment>
<reference evidence="5" key="1">
    <citation type="submission" date="2023-08" db="EMBL/GenBank/DDBJ databases">
        <title>Pelteobagrus vachellii genome.</title>
        <authorList>
            <person name="Liu H."/>
        </authorList>
    </citation>
    <scope>NUCLEOTIDE SEQUENCE</scope>
    <source>
        <strain evidence="5">PRFRI_2022a</strain>
        <tissue evidence="5">Muscle</tissue>
    </source>
</reference>
<dbReference type="Proteomes" id="UP001187315">
    <property type="component" value="Unassembled WGS sequence"/>
</dbReference>
<dbReference type="Gene3D" id="2.60.40.10">
    <property type="entry name" value="Immunoglobulins"/>
    <property type="match status" value="1"/>
</dbReference>
<keyword evidence="6" id="KW-1185">Reference proteome</keyword>
<keyword evidence="1" id="KW-0732">Signal</keyword>
<dbReference type="InterPro" id="IPR015152">
    <property type="entry name" value="Growth/epo_recpt_lig-bind"/>
</dbReference>
<evidence type="ECO:0000313" key="6">
    <source>
        <dbReference type="Proteomes" id="UP001187315"/>
    </source>
</evidence>
<accession>A0AA88MM37</accession>
<evidence type="ECO:0000259" key="4">
    <source>
        <dbReference type="Pfam" id="PF09067"/>
    </source>
</evidence>
<dbReference type="InterPro" id="IPR013783">
    <property type="entry name" value="Ig-like_fold"/>
</dbReference>
<evidence type="ECO:0000256" key="3">
    <source>
        <dbReference type="ARBA" id="ARBA00023180"/>
    </source>
</evidence>
<feature type="domain" description="Growth hormone/erythropoietin receptor ligand binding" evidence="4">
    <location>
        <begin position="58"/>
        <end position="142"/>
    </location>
</feature>